<dbReference type="Proteomes" id="UP000479710">
    <property type="component" value="Unassembled WGS sequence"/>
</dbReference>
<accession>A0A6G1EGY5</accession>
<gene>
    <name evidence="2" type="ORF">E2562_008386</name>
</gene>
<keyword evidence="3" id="KW-1185">Reference proteome</keyword>
<evidence type="ECO:0000313" key="2">
    <source>
        <dbReference type="EMBL" id="KAF0924058.1"/>
    </source>
</evidence>
<feature type="compositionally biased region" description="Low complexity" evidence="1">
    <location>
        <begin position="56"/>
        <end position="79"/>
    </location>
</feature>
<feature type="region of interest" description="Disordered" evidence="1">
    <location>
        <begin position="28"/>
        <end position="112"/>
    </location>
</feature>
<proteinExistence type="predicted"/>
<evidence type="ECO:0000313" key="3">
    <source>
        <dbReference type="Proteomes" id="UP000479710"/>
    </source>
</evidence>
<organism evidence="2 3">
    <name type="scientific">Oryza meyeriana var. granulata</name>
    <dbReference type="NCBI Taxonomy" id="110450"/>
    <lineage>
        <taxon>Eukaryota</taxon>
        <taxon>Viridiplantae</taxon>
        <taxon>Streptophyta</taxon>
        <taxon>Embryophyta</taxon>
        <taxon>Tracheophyta</taxon>
        <taxon>Spermatophyta</taxon>
        <taxon>Magnoliopsida</taxon>
        <taxon>Liliopsida</taxon>
        <taxon>Poales</taxon>
        <taxon>Poaceae</taxon>
        <taxon>BOP clade</taxon>
        <taxon>Oryzoideae</taxon>
        <taxon>Oryzeae</taxon>
        <taxon>Oryzinae</taxon>
        <taxon>Oryza</taxon>
        <taxon>Oryza meyeriana</taxon>
    </lineage>
</organism>
<comment type="caution">
    <text evidence="2">The sequence shown here is derived from an EMBL/GenBank/DDBJ whole genome shotgun (WGS) entry which is preliminary data.</text>
</comment>
<dbReference type="AlphaFoldDB" id="A0A6G1EGY5"/>
<name>A0A6G1EGY5_9ORYZ</name>
<evidence type="ECO:0000256" key="1">
    <source>
        <dbReference type="SAM" id="MobiDB-lite"/>
    </source>
</evidence>
<protein>
    <submittedName>
        <fullName evidence="2">Uncharacterized protein</fullName>
    </submittedName>
</protein>
<dbReference type="EMBL" id="SPHZ02000003">
    <property type="protein sequence ID" value="KAF0924058.1"/>
    <property type="molecule type" value="Genomic_DNA"/>
</dbReference>
<sequence length="112" mass="12107">MSSPHHADRPTHPPIFLLLLKSEGLHAVERRHDNTMESGHTSGARRKTAGDRAARRTAASPSRGTTTSGSGLRWSSRLAGGPGMEQAAGCWRVVPTRSRRRSGGEAEQVEAW</sequence>
<reference evidence="2 3" key="1">
    <citation type="submission" date="2019-11" db="EMBL/GenBank/DDBJ databases">
        <title>Whole genome sequence of Oryza granulata.</title>
        <authorList>
            <person name="Li W."/>
        </authorList>
    </citation>
    <scope>NUCLEOTIDE SEQUENCE [LARGE SCALE GENOMIC DNA]</scope>
    <source>
        <strain evidence="3">cv. Menghai</strain>
        <tissue evidence="2">Leaf</tissue>
    </source>
</reference>